<name>A0A5C5Q9K7_9PSED</name>
<dbReference type="GO" id="GO:0097363">
    <property type="term" value="F:protein O-acetylglucosaminyltransferase activity"/>
    <property type="evidence" value="ECO:0007669"/>
    <property type="project" value="UniProtKB-EC"/>
</dbReference>
<dbReference type="Gene3D" id="3.40.50.150">
    <property type="entry name" value="Vaccinia Virus protein VP39"/>
    <property type="match status" value="1"/>
</dbReference>
<keyword evidence="6" id="KW-0677">Repeat</keyword>
<dbReference type="EMBL" id="VFET01000022">
    <property type="protein sequence ID" value="TWS01980.1"/>
    <property type="molecule type" value="Genomic_DNA"/>
</dbReference>
<feature type="compositionally biased region" description="Polar residues" evidence="9">
    <location>
        <begin position="1"/>
        <end position="14"/>
    </location>
</feature>
<comment type="similarity">
    <text evidence="2">Belongs to the glycosyltransferase 41 family. O-GlcNAc transferase subfamily.</text>
</comment>
<dbReference type="OrthoDB" id="255821at2"/>
<evidence type="ECO:0000256" key="5">
    <source>
        <dbReference type="ARBA" id="ARBA00022679"/>
    </source>
</evidence>
<dbReference type="EC" id="2.4.1.255" evidence="3"/>
<dbReference type="EMBL" id="LT629689">
    <property type="protein sequence ID" value="SDG36316.1"/>
    <property type="molecule type" value="Genomic_DNA"/>
</dbReference>
<evidence type="ECO:0000256" key="8">
    <source>
        <dbReference type="PROSITE-ProRule" id="PRU00339"/>
    </source>
</evidence>
<keyword evidence="7 8" id="KW-0802">TPR repeat</keyword>
<keyword evidence="5 11" id="KW-0808">Transferase</keyword>
<dbReference type="SUPFAM" id="SSF48452">
    <property type="entry name" value="TPR-like"/>
    <property type="match status" value="1"/>
</dbReference>
<dbReference type="Pfam" id="PF14559">
    <property type="entry name" value="TPR_19"/>
    <property type="match status" value="1"/>
</dbReference>
<dbReference type="PANTHER" id="PTHR44835:SF1">
    <property type="entry name" value="PROTEIN O-GLCNAC TRANSFERASE"/>
    <property type="match status" value="1"/>
</dbReference>
<dbReference type="InterPro" id="IPR029063">
    <property type="entry name" value="SAM-dependent_MTases_sf"/>
</dbReference>
<dbReference type="SMART" id="SM00028">
    <property type="entry name" value="TPR"/>
    <property type="match status" value="5"/>
</dbReference>
<evidence type="ECO:0000313" key="11">
    <source>
        <dbReference type="EMBL" id="SDG36316.1"/>
    </source>
</evidence>
<evidence type="ECO:0000256" key="2">
    <source>
        <dbReference type="ARBA" id="ARBA00005386"/>
    </source>
</evidence>
<feature type="repeat" description="TPR" evidence="8">
    <location>
        <begin position="99"/>
        <end position="132"/>
    </location>
</feature>
<organism evidence="12 14">
    <name type="scientific">Pseudomonas extremaustralis</name>
    <dbReference type="NCBI Taxonomy" id="359110"/>
    <lineage>
        <taxon>Bacteria</taxon>
        <taxon>Pseudomonadati</taxon>
        <taxon>Pseudomonadota</taxon>
        <taxon>Gammaproteobacteria</taxon>
        <taxon>Pseudomonadales</taxon>
        <taxon>Pseudomonadaceae</taxon>
        <taxon>Pseudomonas</taxon>
    </lineage>
</organism>
<keyword evidence="4" id="KW-0328">Glycosyltransferase</keyword>
<protein>
    <recommendedName>
        <fullName evidence="3">protein O-GlcNAc transferase</fullName>
        <ecNumber evidence="3">2.4.1.255</ecNumber>
    </recommendedName>
</protein>
<proteinExistence type="inferred from homology"/>
<dbReference type="InterPro" id="IPR011990">
    <property type="entry name" value="TPR-like_helical_dom_sf"/>
</dbReference>
<dbReference type="Gene3D" id="1.25.40.10">
    <property type="entry name" value="Tetratricopeptide repeat domain"/>
    <property type="match status" value="2"/>
</dbReference>
<sequence>MPRSPRSGSHTHTAAPTLAQARRLSQQRPHDPRVWKDLGDAQLHSHPEQALASFEQALRLSPDEPQAMELVAKAAQKLGQADRALELIHRALLIDPDFAAGHHRLATLHFEKGQFAKALPCIERALALRPHDCRMLSRKGLILNRLERHDEAIAVFDQLIEREPGDYSHWNNAANLYKDIGQLATADTYYQKAVALAKRKDALPYSNRLTSLHYDPERSRDFIFAVCKEWQARFGPKNVPLRPETRDRAPDRCLRIGLVSDGLRQHPVGNMIVGVLENLPRHRFELFAYSTSQVCDHLTVRIQASVQQWLTIKHMDDQALARRIRDDRIDILIDLCGHNAGNRMGAMALQPAPLLVKWVGGLINTTGLDAIDYLLTDRIESPQGEDGFYTEKLIRLPDDYICYDPPPYTPDIKALPALANGFVTYGCFNNPTKVNDVLLAHWAELMRATPDSRLLLKGGAFGTRALRDHVHGVMAAHGIDRERVMIEGPVGHKHLLETYNRVDIALDPWPYSGGLTTCEALLMGVPVVTLPGPTFAGRHSATHLVNAGLPELVVHSWAQYRQRVMELAGDLDSLARIRGHLRAVLMNSPVCDSERFAQHFGNALRAIWQRYCEGKPVAALTLDAQGQARFAGDTAAVELRHPLAPAADEGFAFKFQGKVVTLDHGGTLLASAQFVVLQKMAAFSTVAFDPTSRIDNARHLMQLGELHYYPHAALGNGQPATLYACLDPAMSATLEPLAASAVLARLALPTLKLDAINGLPAVDWLLLDNLNDSLAVIEHGQRTLADTLLVQARVNFVPTHDQQADVGLISRCLARLGFSFYRLNNLQHQPQASQLLCADALFLPDAARLAALSDNQRLKLAFVLHTVYAAHDVAAQLLAAIDSDLAAQYLKHHQNPCAKVEPPRAPMQEPQVTFPADVAAYVERLYTQASVILEYGSGGSTLLAAKLPDKRVISVENDARWAEDMQAWIANASLPSRPRIYPVDVGETGKWARPKNARHWKKFHTYPLRVWDEPFFEQPDVILIDGRFRIACFVTAYLRTSKPVIVLFDDYLDRPHYHVVERLLKPSEYVGRMARFDLQPLTELPRGELTWLVASFNEVAYADG</sequence>
<reference evidence="12 14" key="2">
    <citation type="submission" date="2019-06" db="EMBL/GenBank/DDBJ databases">
        <title>Pseudomonas bimorpha sp. nov. isolated from bovine raw milk and skim milk concentrate.</title>
        <authorList>
            <person name="Hofmann K."/>
            <person name="Huptas C."/>
            <person name="Doll E."/>
            <person name="Scherer S."/>
            <person name="Wenning M."/>
        </authorList>
    </citation>
    <scope>NUCLEOTIDE SEQUENCE [LARGE SCALE GENOMIC DNA]</scope>
    <source>
        <strain evidence="12 14">DSM 17835</strain>
    </source>
</reference>
<feature type="region of interest" description="Disordered" evidence="9">
    <location>
        <begin position="1"/>
        <end position="34"/>
    </location>
</feature>
<evidence type="ECO:0000259" key="10">
    <source>
        <dbReference type="Pfam" id="PF13844"/>
    </source>
</evidence>
<dbReference type="Proteomes" id="UP000182858">
    <property type="component" value="Chromosome I"/>
</dbReference>
<comment type="pathway">
    <text evidence="1">Protein modification; protein glycosylation.</text>
</comment>
<keyword evidence="13" id="KW-1185">Reference proteome</keyword>
<feature type="domain" description="O-GlcNAc transferase C-terminal" evidence="10">
    <location>
        <begin position="249"/>
        <end position="403"/>
    </location>
</feature>
<dbReference type="RefSeq" id="WP_010566283.1">
    <property type="nucleotide sequence ID" value="NZ_LT629689.1"/>
</dbReference>
<evidence type="ECO:0000313" key="14">
    <source>
        <dbReference type="Proteomes" id="UP000317951"/>
    </source>
</evidence>
<dbReference type="PROSITE" id="PS50005">
    <property type="entry name" value="TPR"/>
    <property type="match status" value="3"/>
</dbReference>
<dbReference type="Pfam" id="PF13844">
    <property type="entry name" value="Glyco_transf_41"/>
    <property type="match status" value="2"/>
</dbReference>
<dbReference type="Proteomes" id="UP000317951">
    <property type="component" value="Unassembled WGS sequence"/>
</dbReference>
<dbReference type="GeneID" id="78557108"/>
<evidence type="ECO:0000256" key="9">
    <source>
        <dbReference type="SAM" id="MobiDB-lite"/>
    </source>
</evidence>
<dbReference type="PANTHER" id="PTHR44835">
    <property type="entry name" value="UDP-N-ACETYLGLUCOSAMINE--PEPTIDE N-ACETYLGLUCOSAMINYLTRANSFERASE SPINDLY-RELATED"/>
    <property type="match status" value="1"/>
</dbReference>
<dbReference type="Gene3D" id="3.40.50.11380">
    <property type="match status" value="1"/>
</dbReference>
<dbReference type="InterPro" id="IPR029489">
    <property type="entry name" value="OGT/SEC/SPY_C"/>
</dbReference>
<evidence type="ECO:0000256" key="1">
    <source>
        <dbReference type="ARBA" id="ARBA00004922"/>
    </source>
</evidence>
<dbReference type="SUPFAM" id="SSF53756">
    <property type="entry name" value="UDP-Glycosyltransferase/glycogen phosphorylase"/>
    <property type="match status" value="1"/>
</dbReference>
<dbReference type="InterPro" id="IPR019734">
    <property type="entry name" value="TPR_rpt"/>
</dbReference>
<evidence type="ECO:0000256" key="7">
    <source>
        <dbReference type="ARBA" id="ARBA00022803"/>
    </source>
</evidence>
<dbReference type="AlphaFoldDB" id="A0A5C5Q9K7"/>
<dbReference type="Pfam" id="PF13432">
    <property type="entry name" value="TPR_16"/>
    <property type="match status" value="1"/>
</dbReference>
<dbReference type="Gene3D" id="3.40.50.2000">
    <property type="entry name" value="Glycogen Phosphorylase B"/>
    <property type="match status" value="1"/>
</dbReference>
<dbReference type="InterPro" id="IPR051939">
    <property type="entry name" value="Glycosyltr_41/O-GlcNAc_trsf"/>
</dbReference>
<evidence type="ECO:0000256" key="4">
    <source>
        <dbReference type="ARBA" id="ARBA00022676"/>
    </source>
</evidence>
<accession>A0A5C5Q9K7</accession>
<feature type="domain" description="O-GlcNAc transferase C-terminal" evidence="10">
    <location>
        <begin position="418"/>
        <end position="599"/>
    </location>
</feature>
<feature type="repeat" description="TPR" evidence="8">
    <location>
        <begin position="133"/>
        <end position="166"/>
    </location>
</feature>
<feature type="repeat" description="TPR" evidence="8">
    <location>
        <begin position="65"/>
        <end position="98"/>
    </location>
</feature>
<evidence type="ECO:0000256" key="3">
    <source>
        <dbReference type="ARBA" id="ARBA00011970"/>
    </source>
</evidence>
<dbReference type="Pfam" id="PF13181">
    <property type="entry name" value="TPR_8"/>
    <property type="match status" value="1"/>
</dbReference>
<gene>
    <name evidence="12" type="ORF">FIV36_22700</name>
    <name evidence="11" type="ORF">SAMN05216591_5820</name>
</gene>
<evidence type="ECO:0000256" key="6">
    <source>
        <dbReference type="ARBA" id="ARBA00022737"/>
    </source>
</evidence>
<evidence type="ECO:0000313" key="13">
    <source>
        <dbReference type="Proteomes" id="UP000182858"/>
    </source>
</evidence>
<evidence type="ECO:0000313" key="12">
    <source>
        <dbReference type="EMBL" id="TWS01980.1"/>
    </source>
</evidence>
<reference evidence="11 13" key="1">
    <citation type="submission" date="2016-10" db="EMBL/GenBank/DDBJ databases">
        <authorList>
            <person name="Varghese N."/>
            <person name="Submissions S."/>
        </authorList>
    </citation>
    <scope>NUCLEOTIDE SEQUENCE [LARGE SCALE GENOMIC DNA]</scope>
    <source>
        <strain evidence="11 13">DSM 17835</strain>
    </source>
</reference>